<evidence type="ECO:0000256" key="3">
    <source>
        <dbReference type="ARBA" id="ARBA00023163"/>
    </source>
</evidence>
<dbReference type="AlphaFoldDB" id="A0A3P4B5N6"/>
<organism evidence="6 7">
    <name type="scientific">Pigmentiphaga humi</name>
    <dbReference type="NCBI Taxonomy" id="2478468"/>
    <lineage>
        <taxon>Bacteria</taxon>
        <taxon>Pseudomonadati</taxon>
        <taxon>Pseudomonadota</taxon>
        <taxon>Betaproteobacteria</taxon>
        <taxon>Burkholderiales</taxon>
        <taxon>Alcaligenaceae</taxon>
        <taxon>Pigmentiphaga</taxon>
    </lineage>
</organism>
<dbReference type="InterPro" id="IPR050707">
    <property type="entry name" value="HTH_MetabolicPath_Reg"/>
</dbReference>
<dbReference type="RefSeq" id="WP_124081219.1">
    <property type="nucleotide sequence ID" value="NZ_UWPJ01000028.1"/>
</dbReference>
<sequence length="265" mass="29263">MNNTLIKGLQVVELLAHADRPQPLTHIANRLGMAKSNVHRLLQALTELRYVIRDEATGGYNASIKMWELGSAVLQKLDLRRIAEPRMNTLMEDSGESVHLSVLDHDEVVYVHKIESLNPVRAYTQIGGRVPVYCVATGKAMLAFQSEPFIGRVAERLQRYTDATITVPRRLQLEIDKIRRQGYAVNRGEWRDSVYGVAAPIVDGSGHVIAALGLSGPANRFKPARIKVFSEQVIAAASEISADLGGGSGTQMLGQITHYMIARKR</sequence>
<gene>
    <name evidence="6" type="primary">kdgR_7</name>
    <name evidence="6" type="ORF">PIGHUM_03705</name>
</gene>
<dbReference type="InterPro" id="IPR036390">
    <property type="entry name" value="WH_DNA-bd_sf"/>
</dbReference>
<dbReference type="PANTHER" id="PTHR30136:SF24">
    <property type="entry name" value="HTH-TYPE TRANSCRIPTIONAL REPRESSOR ALLR"/>
    <property type="match status" value="1"/>
</dbReference>
<accession>A0A3P4B5N6</accession>
<dbReference type="Proteomes" id="UP000277294">
    <property type="component" value="Unassembled WGS sequence"/>
</dbReference>
<proteinExistence type="predicted"/>
<evidence type="ECO:0000256" key="1">
    <source>
        <dbReference type="ARBA" id="ARBA00023015"/>
    </source>
</evidence>
<dbReference type="GO" id="GO:0003700">
    <property type="term" value="F:DNA-binding transcription factor activity"/>
    <property type="evidence" value="ECO:0007669"/>
    <property type="project" value="TreeGrafter"/>
</dbReference>
<dbReference type="SMART" id="SM00346">
    <property type="entry name" value="HTH_ICLR"/>
    <property type="match status" value="1"/>
</dbReference>
<evidence type="ECO:0000256" key="2">
    <source>
        <dbReference type="ARBA" id="ARBA00023125"/>
    </source>
</evidence>
<feature type="domain" description="IclR-ED" evidence="5">
    <location>
        <begin position="65"/>
        <end position="246"/>
    </location>
</feature>
<protein>
    <submittedName>
        <fullName evidence="6">Transcriptional regulator KdgR</fullName>
    </submittedName>
</protein>
<keyword evidence="2" id="KW-0238">DNA-binding</keyword>
<evidence type="ECO:0000313" key="6">
    <source>
        <dbReference type="EMBL" id="VCU71619.1"/>
    </source>
</evidence>
<name>A0A3P4B5N6_9BURK</name>
<dbReference type="PANTHER" id="PTHR30136">
    <property type="entry name" value="HELIX-TURN-HELIX TRANSCRIPTIONAL REGULATOR, ICLR FAMILY"/>
    <property type="match status" value="1"/>
</dbReference>
<dbReference type="SUPFAM" id="SSF55781">
    <property type="entry name" value="GAF domain-like"/>
    <property type="match status" value="1"/>
</dbReference>
<dbReference type="Gene3D" id="1.10.10.10">
    <property type="entry name" value="Winged helix-like DNA-binding domain superfamily/Winged helix DNA-binding domain"/>
    <property type="match status" value="1"/>
</dbReference>
<dbReference type="PROSITE" id="PS51077">
    <property type="entry name" value="HTH_ICLR"/>
    <property type="match status" value="1"/>
</dbReference>
<evidence type="ECO:0000313" key="7">
    <source>
        <dbReference type="Proteomes" id="UP000277294"/>
    </source>
</evidence>
<dbReference type="Gene3D" id="3.30.450.40">
    <property type="match status" value="1"/>
</dbReference>
<evidence type="ECO:0000259" key="4">
    <source>
        <dbReference type="PROSITE" id="PS51077"/>
    </source>
</evidence>
<dbReference type="EMBL" id="UWPJ01000028">
    <property type="protein sequence ID" value="VCU71619.1"/>
    <property type="molecule type" value="Genomic_DNA"/>
</dbReference>
<keyword evidence="7" id="KW-1185">Reference proteome</keyword>
<reference evidence="6 7" key="1">
    <citation type="submission" date="2018-10" db="EMBL/GenBank/DDBJ databases">
        <authorList>
            <person name="Criscuolo A."/>
        </authorList>
    </citation>
    <scope>NUCLEOTIDE SEQUENCE [LARGE SCALE GENOMIC DNA]</scope>
    <source>
        <strain evidence="6">DnA1</strain>
    </source>
</reference>
<dbReference type="GO" id="GO:0003677">
    <property type="term" value="F:DNA binding"/>
    <property type="evidence" value="ECO:0007669"/>
    <property type="project" value="UniProtKB-KW"/>
</dbReference>
<dbReference type="InterPro" id="IPR005471">
    <property type="entry name" value="Tscrpt_reg_IclR_N"/>
</dbReference>
<dbReference type="PROSITE" id="PS51078">
    <property type="entry name" value="ICLR_ED"/>
    <property type="match status" value="1"/>
</dbReference>
<dbReference type="Pfam" id="PF09339">
    <property type="entry name" value="HTH_IclR"/>
    <property type="match status" value="1"/>
</dbReference>
<dbReference type="Pfam" id="PF01614">
    <property type="entry name" value="IclR_C"/>
    <property type="match status" value="1"/>
</dbReference>
<dbReference type="SUPFAM" id="SSF46785">
    <property type="entry name" value="Winged helix' DNA-binding domain"/>
    <property type="match status" value="1"/>
</dbReference>
<evidence type="ECO:0000259" key="5">
    <source>
        <dbReference type="PROSITE" id="PS51078"/>
    </source>
</evidence>
<keyword evidence="1" id="KW-0805">Transcription regulation</keyword>
<feature type="domain" description="HTH iclR-type" evidence="4">
    <location>
        <begin position="2"/>
        <end position="64"/>
    </location>
</feature>
<dbReference type="GO" id="GO:0045892">
    <property type="term" value="P:negative regulation of DNA-templated transcription"/>
    <property type="evidence" value="ECO:0007669"/>
    <property type="project" value="TreeGrafter"/>
</dbReference>
<dbReference type="OrthoDB" id="9807558at2"/>
<dbReference type="InterPro" id="IPR029016">
    <property type="entry name" value="GAF-like_dom_sf"/>
</dbReference>
<dbReference type="InterPro" id="IPR036388">
    <property type="entry name" value="WH-like_DNA-bd_sf"/>
</dbReference>
<keyword evidence="3" id="KW-0804">Transcription</keyword>
<dbReference type="InterPro" id="IPR014757">
    <property type="entry name" value="Tscrpt_reg_IclR_C"/>
</dbReference>